<keyword evidence="1" id="KW-0732">Signal</keyword>
<evidence type="ECO:0000256" key="1">
    <source>
        <dbReference type="SAM" id="SignalP"/>
    </source>
</evidence>
<feature type="domain" description="DUF4124" evidence="2">
    <location>
        <begin position="11"/>
        <end position="58"/>
    </location>
</feature>
<evidence type="ECO:0000259" key="2">
    <source>
        <dbReference type="Pfam" id="PF13511"/>
    </source>
</evidence>
<proteinExistence type="predicted"/>
<accession>A0A840UB74</accession>
<protein>
    <recommendedName>
        <fullName evidence="2">DUF4124 domain-containing protein</fullName>
    </recommendedName>
</protein>
<sequence>MKAPLAFATGLLVLATAAHGEVYRYVDSQGNVTYSDEPIDGGEEVKVKPVTTITLPKPETVQETEELRQKVEKEGSVYQSLSFSYPSDQQAFHSGNGNVTFEVSSSPGLREGHKYEVTLDGQPVGQSTSGQVTVNNIDRGTHNAGVHIVDPEGVQVKTGTPITFTIHRPSVQN</sequence>
<dbReference type="Gene3D" id="2.60.40.10">
    <property type="entry name" value="Immunoglobulins"/>
    <property type="match status" value="1"/>
</dbReference>
<organism evidence="3 4">
    <name type="scientific">Marinobacter oulmenensis</name>
    <dbReference type="NCBI Taxonomy" id="643747"/>
    <lineage>
        <taxon>Bacteria</taxon>
        <taxon>Pseudomonadati</taxon>
        <taxon>Pseudomonadota</taxon>
        <taxon>Gammaproteobacteria</taxon>
        <taxon>Pseudomonadales</taxon>
        <taxon>Marinobacteraceae</taxon>
        <taxon>Marinobacter</taxon>
    </lineage>
</organism>
<dbReference type="InterPro" id="IPR013783">
    <property type="entry name" value="Ig-like_fold"/>
</dbReference>
<name>A0A840UB74_9GAMM</name>
<gene>
    <name evidence="3" type="ORF">HNR38_002747</name>
</gene>
<keyword evidence="4" id="KW-1185">Reference proteome</keyword>
<feature type="chain" id="PRO_5033037119" description="DUF4124 domain-containing protein" evidence="1">
    <location>
        <begin position="21"/>
        <end position="173"/>
    </location>
</feature>
<dbReference type="AlphaFoldDB" id="A0A840UB74"/>
<feature type="signal peptide" evidence="1">
    <location>
        <begin position="1"/>
        <end position="20"/>
    </location>
</feature>
<dbReference type="Pfam" id="PF13511">
    <property type="entry name" value="DUF4124"/>
    <property type="match status" value="1"/>
</dbReference>
<reference evidence="3 4" key="1">
    <citation type="submission" date="2020-08" db="EMBL/GenBank/DDBJ databases">
        <title>Genomic Encyclopedia of Type Strains, Phase IV (KMG-IV): sequencing the most valuable type-strain genomes for metagenomic binning, comparative biology and taxonomic classification.</title>
        <authorList>
            <person name="Goeker M."/>
        </authorList>
    </citation>
    <scope>NUCLEOTIDE SEQUENCE [LARGE SCALE GENOMIC DNA]</scope>
    <source>
        <strain evidence="3 4">DSM 22359</strain>
    </source>
</reference>
<dbReference type="Proteomes" id="UP000591735">
    <property type="component" value="Unassembled WGS sequence"/>
</dbReference>
<dbReference type="EMBL" id="JACHFE010000007">
    <property type="protein sequence ID" value="MBB5322252.1"/>
    <property type="molecule type" value="Genomic_DNA"/>
</dbReference>
<evidence type="ECO:0000313" key="3">
    <source>
        <dbReference type="EMBL" id="MBB5322252.1"/>
    </source>
</evidence>
<dbReference type="RefSeq" id="WP_183705227.1">
    <property type="nucleotide sequence ID" value="NZ_JACHFE010000007.1"/>
</dbReference>
<comment type="caution">
    <text evidence="3">The sequence shown here is derived from an EMBL/GenBank/DDBJ whole genome shotgun (WGS) entry which is preliminary data.</text>
</comment>
<evidence type="ECO:0000313" key="4">
    <source>
        <dbReference type="Proteomes" id="UP000591735"/>
    </source>
</evidence>
<dbReference type="InterPro" id="IPR025392">
    <property type="entry name" value="DUF4124"/>
</dbReference>